<dbReference type="PANTHER" id="PTHR24243">
    <property type="entry name" value="G-PROTEIN COUPLED RECEPTOR"/>
    <property type="match status" value="1"/>
</dbReference>
<dbReference type="InterPro" id="IPR000276">
    <property type="entry name" value="GPCR_Rhodpsn"/>
</dbReference>
<dbReference type="Gene3D" id="1.20.1070.10">
    <property type="entry name" value="Rhodopsin 7-helix transmembrane proteins"/>
    <property type="match status" value="1"/>
</dbReference>
<feature type="transmembrane region" description="Helical" evidence="9">
    <location>
        <begin position="220"/>
        <end position="242"/>
    </location>
</feature>
<dbReference type="InterPro" id="IPR017452">
    <property type="entry name" value="GPCR_Rhodpsn_7TM"/>
</dbReference>
<dbReference type="GO" id="GO:0005886">
    <property type="term" value="C:plasma membrane"/>
    <property type="evidence" value="ECO:0007669"/>
    <property type="project" value="TreeGrafter"/>
</dbReference>
<keyword evidence="5 9" id="KW-0472">Membrane</keyword>
<dbReference type="Proteomes" id="UP000215902">
    <property type="component" value="Unassembled WGS sequence"/>
</dbReference>
<dbReference type="SUPFAM" id="SSF81321">
    <property type="entry name" value="Family A G protein-coupled receptor-like"/>
    <property type="match status" value="1"/>
</dbReference>
<evidence type="ECO:0000256" key="3">
    <source>
        <dbReference type="ARBA" id="ARBA00022989"/>
    </source>
</evidence>
<organism evidence="11 12">
    <name type="scientific">Macrostomum lignano</name>
    <dbReference type="NCBI Taxonomy" id="282301"/>
    <lineage>
        <taxon>Eukaryota</taxon>
        <taxon>Metazoa</taxon>
        <taxon>Spiralia</taxon>
        <taxon>Lophotrochozoa</taxon>
        <taxon>Platyhelminthes</taxon>
        <taxon>Rhabditophora</taxon>
        <taxon>Macrostomorpha</taxon>
        <taxon>Macrostomida</taxon>
        <taxon>Macrostomidae</taxon>
        <taxon>Macrostomum</taxon>
    </lineage>
</organism>
<feature type="domain" description="G-protein coupled receptors family 1 profile" evidence="10">
    <location>
        <begin position="35"/>
        <end position="284"/>
    </location>
</feature>
<dbReference type="PROSITE" id="PS50262">
    <property type="entry name" value="G_PROTEIN_RECEP_F1_2"/>
    <property type="match status" value="1"/>
</dbReference>
<reference evidence="11 12" key="1">
    <citation type="submission" date="2017-06" db="EMBL/GenBank/DDBJ databases">
        <title>A platform for efficient transgenesis in Macrostomum lignano, a flatworm model organism for stem cell research.</title>
        <authorList>
            <person name="Berezikov E."/>
        </authorList>
    </citation>
    <scope>NUCLEOTIDE SEQUENCE [LARGE SCALE GENOMIC DNA]</scope>
    <source>
        <strain evidence="11">DV1</strain>
        <tissue evidence="11">Whole organism</tissue>
    </source>
</reference>
<dbReference type="STRING" id="282301.A0A267G1Z7"/>
<evidence type="ECO:0000256" key="1">
    <source>
        <dbReference type="ARBA" id="ARBA00004141"/>
    </source>
</evidence>
<evidence type="ECO:0000256" key="5">
    <source>
        <dbReference type="ARBA" id="ARBA00023136"/>
    </source>
</evidence>
<gene>
    <name evidence="11" type="ORF">BOX15_Mlig027471g1</name>
</gene>
<dbReference type="PANTHER" id="PTHR24243:SF230">
    <property type="entry name" value="G-PROTEIN COUPLED RECEPTORS FAMILY 1 PROFILE DOMAIN-CONTAINING PROTEIN"/>
    <property type="match status" value="1"/>
</dbReference>
<feature type="transmembrane region" description="Helical" evidence="9">
    <location>
        <begin position="23"/>
        <end position="43"/>
    </location>
</feature>
<evidence type="ECO:0000256" key="9">
    <source>
        <dbReference type="SAM" id="Phobius"/>
    </source>
</evidence>
<comment type="subcellular location">
    <subcellularLocation>
        <location evidence="1">Membrane</location>
        <topology evidence="1">Multi-pass membrane protein</topology>
    </subcellularLocation>
</comment>
<evidence type="ECO:0000256" key="7">
    <source>
        <dbReference type="ARBA" id="ARBA00023224"/>
    </source>
</evidence>
<keyword evidence="7" id="KW-0807">Transducer</keyword>
<evidence type="ECO:0000256" key="4">
    <source>
        <dbReference type="ARBA" id="ARBA00023040"/>
    </source>
</evidence>
<evidence type="ECO:0000256" key="8">
    <source>
        <dbReference type="SAM" id="MobiDB-lite"/>
    </source>
</evidence>
<protein>
    <recommendedName>
        <fullName evidence="10">G-protein coupled receptors family 1 profile domain-containing protein</fullName>
    </recommendedName>
</protein>
<dbReference type="EMBL" id="NIVC01000604">
    <property type="protein sequence ID" value="PAA80006.1"/>
    <property type="molecule type" value="Genomic_DNA"/>
</dbReference>
<evidence type="ECO:0000256" key="6">
    <source>
        <dbReference type="ARBA" id="ARBA00023170"/>
    </source>
</evidence>
<dbReference type="Pfam" id="PF00001">
    <property type="entry name" value="7tm_1"/>
    <property type="match status" value="1"/>
</dbReference>
<keyword evidence="2 9" id="KW-0812">Transmembrane</keyword>
<keyword evidence="12" id="KW-1185">Reference proteome</keyword>
<evidence type="ECO:0000256" key="2">
    <source>
        <dbReference type="ARBA" id="ARBA00022692"/>
    </source>
</evidence>
<proteinExistence type="predicted"/>
<dbReference type="AlphaFoldDB" id="A0A267G1Z7"/>
<evidence type="ECO:0000259" key="10">
    <source>
        <dbReference type="PROSITE" id="PS50262"/>
    </source>
</evidence>
<feature type="compositionally biased region" description="Gly residues" evidence="8">
    <location>
        <begin position="403"/>
        <end position="412"/>
    </location>
</feature>
<keyword evidence="6" id="KW-0675">Receptor</keyword>
<feature type="transmembrane region" description="Helical" evidence="9">
    <location>
        <begin position="150"/>
        <end position="169"/>
    </location>
</feature>
<dbReference type="GO" id="GO:0004930">
    <property type="term" value="F:G protein-coupled receptor activity"/>
    <property type="evidence" value="ECO:0007669"/>
    <property type="project" value="UniProtKB-KW"/>
</dbReference>
<feature type="region of interest" description="Disordered" evidence="8">
    <location>
        <begin position="383"/>
        <end position="433"/>
    </location>
</feature>
<accession>A0A267G1Z7</accession>
<keyword evidence="4" id="KW-0297">G-protein coupled receptor</keyword>
<comment type="caution">
    <text evidence="11">The sequence shown here is derived from an EMBL/GenBank/DDBJ whole genome shotgun (WGS) entry which is preliminary data.</text>
</comment>
<feature type="transmembrane region" description="Helical" evidence="9">
    <location>
        <begin position="112"/>
        <end position="130"/>
    </location>
</feature>
<dbReference type="OrthoDB" id="9990906at2759"/>
<keyword evidence="3 9" id="KW-1133">Transmembrane helix</keyword>
<evidence type="ECO:0000313" key="12">
    <source>
        <dbReference type="Proteomes" id="UP000215902"/>
    </source>
</evidence>
<feature type="transmembrane region" description="Helical" evidence="9">
    <location>
        <begin position="55"/>
        <end position="76"/>
    </location>
</feature>
<name>A0A267G1Z7_9PLAT</name>
<feature type="transmembrane region" description="Helical" evidence="9">
    <location>
        <begin position="273"/>
        <end position="296"/>
    </location>
</feature>
<sequence>MSNTSSCPLEADLRFAVGATRAYFTPIIVVTGILGNIATLIIFTLEARLSRWNRFGIYCSALAVSDAGVLLVSGLLDDFLGRGLMHATGRAVLKLDTVSVASCKLLEFLQNYFLFVSAHLLLAFTVDRLLGVWRPLRFAARGCVRETVGAVLAVCVAGLALNAPAAVVYDVAEEWHSRQNDSASTAGQSAGLHLWRTCHVTCNATTENRLANFAIYYKGFGIFVVPFGLQVALSAALLYLLLRARRRRRELLSPTSSPGSGLQDSHRIELSRYYANLALSLASCLLAAPLCVAIVMRANCGVCNPRDSCWCRYLAQLTKLLDSVQDASFAAGFWVYLACVASFRQRVAFAGAVVCLSGGCISSESVNRAPVRRAEELLTRSQRRRRPGAYASSLMQKRRSGSHVGGNGGSAGGDDRKTVEMQPLNEPSEVMQE</sequence>
<evidence type="ECO:0000313" key="11">
    <source>
        <dbReference type="EMBL" id="PAA80006.1"/>
    </source>
</evidence>